<accession>A0AB39VHN8</accession>
<organism evidence="1">
    <name type="scientific">Leptotrichia rugosa</name>
    <dbReference type="NCBI Taxonomy" id="3239302"/>
    <lineage>
        <taxon>Bacteria</taxon>
        <taxon>Fusobacteriati</taxon>
        <taxon>Fusobacteriota</taxon>
        <taxon>Fusobacteriia</taxon>
        <taxon>Fusobacteriales</taxon>
        <taxon>Leptotrichiaceae</taxon>
        <taxon>Leptotrichia</taxon>
    </lineage>
</organism>
<reference evidence="1" key="1">
    <citation type="submission" date="2024-07" db="EMBL/GenBank/DDBJ databases">
        <authorList>
            <person name="Li X.-J."/>
            <person name="Wang X."/>
        </authorList>
    </citation>
    <scope>NUCLEOTIDE SEQUENCE</scope>
    <source>
        <strain evidence="1">HSP-334</strain>
    </source>
</reference>
<protein>
    <submittedName>
        <fullName evidence="1">GTP-binding protein LepA</fullName>
    </submittedName>
</protein>
<dbReference type="KEGG" id="lrug:AB8B22_08450"/>
<gene>
    <name evidence="1" type="ORF">AB8B22_08450</name>
</gene>
<dbReference type="RefSeq" id="WP_369710778.1">
    <property type="nucleotide sequence ID" value="NZ_CP165644.1"/>
</dbReference>
<sequence length="66" mass="7416">MKYRVLSPLVYAGTAYNAGQEVDIIENTVAKDCIERGIIEKITENKSNKVEKKIGTLEETDNKSKK</sequence>
<dbReference type="EMBL" id="CP165644">
    <property type="protein sequence ID" value="XDU66433.1"/>
    <property type="molecule type" value="Genomic_DNA"/>
</dbReference>
<evidence type="ECO:0000313" key="1">
    <source>
        <dbReference type="EMBL" id="XDU66433.1"/>
    </source>
</evidence>
<name>A0AB39VHN8_9FUSO</name>
<dbReference type="AlphaFoldDB" id="A0AB39VHN8"/>
<proteinExistence type="predicted"/>